<dbReference type="Gene3D" id="2.60.120.10">
    <property type="entry name" value="Jelly Rolls"/>
    <property type="match status" value="1"/>
</dbReference>
<protein>
    <submittedName>
        <fullName evidence="2">Cupin domain-containing protein</fullName>
    </submittedName>
</protein>
<dbReference type="EMBL" id="LT670847">
    <property type="protein sequence ID" value="SHM06864.1"/>
    <property type="molecule type" value="Genomic_DNA"/>
</dbReference>
<sequence>MTTQREKATACVQLDNHQVIVTRWDFPPGSETGWHTHGHDYVVVPVADGSMQLQTPQGERQVTLTIGESYTRQAGTEHNVINDGREPFAFVEVELKAGSQAE</sequence>
<dbReference type="AlphaFoldDB" id="A0A1M7FS12"/>
<name>A0A1M7FS12_9GAMM</name>
<organism evidence="2 3">
    <name type="scientific">Vreelandella subglaciescola</name>
    <dbReference type="NCBI Taxonomy" id="29571"/>
    <lineage>
        <taxon>Bacteria</taxon>
        <taxon>Pseudomonadati</taxon>
        <taxon>Pseudomonadota</taxon>
        <taxon>Gammaproteobacteria</taxon>
        <taxon>Oceanospirillales</taxon>
        <taxon>Halomonadaceae</taxon>
        <taxon>Vreelandella</taxon>
    </lineage>
</organism>
<dbReference type="SUPFAM" id="SSF51182">
    <property type="entry name" value="RmlC-like cupins"/>
    <property type="match status" value="1"/>
</dbReference>
<evidence type="ECO:0000313" key="2">
    <source>
        <dbReference type="EMBL" id="SHM06864.1"/>
    </source>
</evidence>
<dbReference type="InterPro" id="IPR013096">
    <property type="entry name" value="Cupin_2"/>
</dbReference>
<reference evidence="2 3" key="1">
    <citation type="submission" date="2016-11" db="EMBL/GenBank/DDBJ databases">
        <authorList>
            <person name="Jaros S."/>
            <person name="Januszkiewicz K."/>
            <person name="Wedrychowicz H."/>
        </authorList>
    </citation>
    <scope>NUCLEOTIDE SEQUENCE [LARGE SCALE GENOMIC DNA]</scope>
    <source>
        <strain evidence="2 3">ACAM 12</strain>
    </source>
</reference>
<dbReference type="CDD" id="cd06982">
    <property type="entry name" value="cupin_BauB-like"/>
    <property type="match status" value="1"/>
</dbReference>
<dbReference type="RefSeq" id="WP_079551884.1">
    <property type="nucleotide sequence ID" value="NZ_LT670847.1"/>
</dbReference>
<dbReference type="STRING" id="29571.SAMN05878437_1066"/>
<evidence type="ECO:0000313" key="3">
    <source>
        <dbReference type="Proteomes" id="UP000190911"/>
    </source>
</evidence>
<dbReference type="Proteomes" id="UP000190911">
    <property type="component" value="Chromosome I"/>
</dbReference>
<dbReference type="Pfam" id="PF07883">
    <property type="entry name" value="Cupin_2"/>
    <property type="match status" value="1"/>
</dbReference>
<evidence type="ECO:0000259" key="1">
    <source>
        <dbReference type="Pfam" id="PF07883"/>
    </source>
</evidence>
<dbReference type="InterPro" id="IPR014710">
    <property type="entry name" value="RmlC-like_jellyroll"/>
</dbReference>
<accession>A0A1M7FS12</accession>
<feature type="domain" description="Cupin type-2" evidence="1">
    <location>
        <begin position="23"/>
        <end position="93"/>
    </location>
</feature>
<dbReference type="InParanoid" id="A0A1M7FS12"/>
<dbReference type="InterPro" id="IPR011051">
    <property type="entry name" value="RmlC_Cupin_sf"/>
</dbReference>
<gene>
    <name evidence="2" type="ORF">SAMN05878437_1066</name>
</gene>
<keyword evidence="3" id="KW-1185">Reference proteome</keyword>
<proteinExistence type="predicted"/>
<dbReference type="OrthoDB" id="9800684at2"/>